<proteinExistence type="predicted"/>
<reference evidence="2" key="2">
    <citation type="submission" date="2016-04" db="EMBL/GenBank/DDBJ databases">
        <title>First Complete Genome Sequence of a Subdivision 6 Acidobacterium.</title>
        <authorList>
            <person name="Huang S."/>
            <person name="Vieira S."/>
            <person name="Bunk B."/>
            <person name="Riedel T."/>
            <person name="Sproeer C."/>
            <person name="Overmann J."/>
        </authorList>
    </citation>
    <scope>NUCLEOTIDE SEQUENCE [LARGE SCALE GENOMIC DNA]</scope>
    <source>
        <strain evidence="2">DSM 100886 HEG_-6_39</strain>
    </source>
</reference>
<reference evidence="1 2" key="1">
    <citation type="journal article" date="2016" name="Genome Announc.">
        <title>First Complete Genome Sequence of a Subdivision 6 Acidobacterium Strain.</title>
        <authorList>
            <person name="Huang S."/>
            <person name="Vieira S."/>
            <person name="Bunk B."/>
            <person name="Riedel T."/>
            <person name="Sproer C."/>
            <person name="Overmann J."/>
        </authorList>
    </citation>
    <scope>NUCLEOTIDE SEQUENCE [LARGE SCALE GENOMIC DNA]</scope>
    <source>
        <strain evidence="2">DSM 100886 HEG_-6_39</strain>
    </source>
</reference>
<accession>A0A143PSJ7</accession>
<dbReference type="RefSeq" id="WP_157899548.1">
    <property type="nucleotide sequence ID" value="NZ_CP015136.1"/>
</dbReference>
<dbReference type="EMBL" id="CP015136">
    <property type="protein sequence ID" value="AMY11296.1"/>
    <property type="molecule type" value="Genomic_DNA"/>
</dbReference>
<gene>
    <name evidence="1" type="ORF">LuPra_04544</name>
</gene>
<evidence type="ECO:0000313" key="2">
    <source>
        <dbReference type="Proteomes" id="UP000076079"/>
    </source>
</evidence>
<sequence>MPTTDTPNPLEPEMDALALDIVRLIADSACDPLAKPFAALQAAADVCQMAAAGSDHMRLRCASAAIRIAQMLAPERTTIVEVQAGVSH</sequence>
<organism evidence="1 2">
    <name type="scientific">Luteitalea pratensis</name>
    <dbReference type="NCBI Taxonomy" id="1855912"/>
    <lineage>
        <taxon>Bacteria</taxon>
        <taxon>Pseudomonadati</taxon>
        <taxon>Acidobacteriota</taxon>
        <taxon>Vicinamibacteria</taxon>
        <taxon>Vicinamibacterales</taxon>
        <taxon>Vicinamibacteraceae</taxon>
        <taxon>Luteitalea</taxon>
    </lineage>
</organism>
<dbReference type="AlphaFoldDB" id="A0A143PSJ7"/>
<evidence type="ECO:0000313" key="1">
    <source>
        <dbReference type="EMBL" id="AMY11296.1"/>
    </source>
</evidence>
<protein>
    <submittedName>
        <fullName evidence="1">Uncharacterized protein</fullName>
    </submittedName>
</protein>
<dbReference type="Proteomes" id="UP000076079">
    <property type="component" value="Chromosome"/>
</dbReference>
<keyword evidence="2" id="KW-1185">Reference proteome</keyword>
<name>A0A143PSJ7_LUTPR</name>
<dbReference type="KEGG" id="abac:LuPra_04544"/>